<evidence type="ECO:0000313" key="2">
    <source>
        <dbReference type="Proteomes" id="UP000515180"/>
    </source>
</evidence>
<feature type="transmembrane region" description="Helical" evidence="1">
    <location>
        <begin position="108"/>
        <end position="129"/>
    </location>
</feature>
<reference evidence="3" key="1">
    <citation type="submission" date="2025-08" db="UniProtKB">
        <authorList>
            <consortium name="RefSeq"/>
        </authorList>
    </citation>
    <scope>IDENTIFICATION</scope>
</reference>
<keyword evidence="2" id="KW-1185">Reference proteome</keyword>
<dbReference type="GeneID" id="105680433"/>
<feature type="transmembrane region" description="Helical" evidence="1">
    <location>
        <begin position="36"/>
        <end position="55"/>
    </location>
</feature>
<accession>A0A6P8L1Z4</accession>
<dbReference type="RefSeq" id="XP_033175433.1">
    <property type="nucleotide sequence ID" value="XM_033319542.1"/>
</dbReference>
<dbReference type="Proteomes" id="UP000515180">
    <property type="component" value="Unplaced"/>
</dbReference>
<sequence>MTIILFCVHYNVYVYGSLILFFSMLCHVFGTFTHCVFCIVWFFVTFSTLIMNTFIYPTSVLQLYFPSLYTASLTLWTFTQCMFGIIWFFVTLSTLIMTIFICVRSFPVAFLTVPVVSALILSIQLNLVVSFS</sequence>
<keyword evidence="1" id="KW-1133">Transmembrane helix</keyword>
<evidence type="ECO:0000313" key="3">
    <source>
        <dbReference type="RefSeq" id="XP_033175433.1"/>
    </source>
</evidence>
<protein>
    <submittedName>
        <fullName evidence="3">Uncharacterized protein LOC105680433 isoform X2</fullName>
    </submittedName>
</protein>
<keyword evidence="1" id="KW-0472">Membrane</keyword>
<feature type="transmembrane region" description="Helical" evidence="1">
    <location>
        <begin position="12"/>
        <end position="29"/>
    </location>
</feature>
<keyword evidence="1" id="KW-0812">Transmembrane</keyword>
<feature type="transmembrane region" description="Helical" evidence="1">
    <location>
        <begin position="75"/>
        <end position="101"/>
    </location>
</feature>
<organism evidence="2 3">
    <name type="scientific">Bombus impatiens</name>
    <name type="common">Bumblebee</name>
    <dbReference type="NCBI Taxonomy" id="132113"/>
    <lineage>
        <taxon>Eukaryota</taxon>
        <taxon>Metazoa</taxon>
        <taxon>Ecdysozoa</taxon>
        <taxon>Arthropoda</taxon>
        <taxon>Hexapoda</taxon>
        <taxon>Insecta</taxon>
        <taxon>Pterygota</taxon>
        <taxon>Neoptera</taxon>
        <taxon>Endopterygota</taxon>
        <taxon>Hymenoptera</taxon>
        <taxon>Apocrita</taxon>
        <taxon>Aculeata</taxon>
        <taxon>Apoidea</taxon>
        <taxon>Anthophila</taxon>
        <taxon>Apidae</taxon>
        <taxon>Bombus</taxon>
        <taxon>Pyrobombus</taxon>
    </lineage>
</organism>
<evidence type="ECO:0000256" key="1">
    <source>
        <dbReference type="SAM" id="Phobius"/>
    </source>
</evidence>
<name>A0A6P8L1Z4_BOMIM</name>
<gene>
    <name evidence="3" type="primary">LOC105680433</name>
</gene>
<dbReference type="AlphaFoldDB" id="A0A6P8L1Z4"/>
<proteinExistence type="predicted"/>